<gene>
    <name evidence="4" type="ORF">S03H2_26382</name>
</gene>
<dbReference type="SUPFAM" id="SSF56712">
    <property type="entry name" value="Prokaryotic type I DNA topoisomerase"/>
    <property type="match status" value="1"/>
</dbReference>
<evidence type="ECO:0000256" key="2">
    <source>
        <dbReference type="ARBA" id="ARBA00022833"/>
    </source>
</evidence>
<dbReference type="GO" id="GO:0006265">
    <property type="term" value="P:DNA topological change"/>
    <property type="evidence" value="ECO:0007669"/>
    <property type="project" value="InterPro"/>
</dbReference>
<comment type="caution">
    <text evidence="4">The sequence shown here is derived from an EMBL/GenBank/DDBJ whole genome shotgun (WGS) entry which is preliminary data.</text>
</comment>
<dbReference type="GO" id="GO:0003917">
    <property type="term" value="F:DNA topoisomerase type I (single strand cut, ATP-independent) activity"/>
    <property type="evidence" value="ECO:0007669"/>
    <property type="project" value="InterPro"/>
</dbReference>
<dbReference type="GO" id="GO:0003677">
    <property type="term" value="F:DNA binding"/>
    <property type="evidence" value="ECO:0007669"/>
    <property type="project" value="InterPro"/>
</dbReference>
<keyword evidence="2" id="KW-0862">Zinc</keyword>
<feature type="non-terminal residue" evidence="4">
    <location>
        <position position="110"/>
    </location>
</feature>
<name>X1F924_9ZZZZ</name>
<dbReference type="InterPro" id="IPR000380">
    <property type="entry name" value="Topo_IA"/>
</dbReference>
<evidence type="ECO:0000256" key="1">
    <source>
        <dbReference type="ARBA" id="ARBA00022723"/>
    </source>
</evidence>
<sequence>IVAHHNNKELELEYFKKQISTVSDAKAIVENLSGQTAIVDKINRRTVTQQPHPSFNLSSLQSEAYRHLGFKPNRTLALAQSLYLNSAISYPRTSSEQLPDTLDIKGILTG</sequence>
<proteinExistence type="predicted"/>
<evidence type="ECO:0000259" key="3">
    <source>
        <dbReference type="PROSITE" id="PS52039"/>
    </source>
</evidence>
<dbReference type="GO" id="GO:0006310">
    <property type="term" value="P:DNA recombination"/>
    <property type="evidence" value="ECO:0007669"/>
    <property type="project" value="TreeGrafter"/>
</dbReference>
<evidence type="ECO:0000313" key="4">
    <source>
        <dbReference type="EMBL" id="GAH42126.1"/>
    </source>
</evidence>
<dbReference type="InterPro" id="IPR013826">
    <property type="entry name" value="Topo_IA_cen_sub3"/>
</dbReference>
<dbReference type="AlphaFoldDB" id="X1F924"/>
<dbReference type="PANTHER" id="PTHR11390:SF26">
    <property type="entry name" value="DNA TOPOISOMERASE 1"/>
    <property type="match status" value="1"/>
</dbReference>
<dbReference type="PROSITE" id="PS00396">
    <property type="entry name" value="TOPO_IA_1"/>
    <property type="match status" value="1"/>
</dbReference>
<protein>
    <recommendedName>
        <fullName evidence="3">Topo IA-type catalytic domain-containing protein</fullName>
    </recommendedName>
</protein>
<dbReference type="GO" id="GO:0006281">
    <property type="term" value="P:DNA repair"/>
    <property type="evidence" value="ECO:0007669"/>
    <property type="project" value="TreeGrafter"/>
</dbReference>
<keyword evidence="1" id="KW-0479">Metal-binding</keyword>
<feature type="non-terminal residue" evidence="4">
    <location>
        <position position="1"/>
    </location>
</feature>
<dbReference type="InterPro" id="IPR023406">
    <property type="entry name" value="Topo_IA_AS"/>
</dbReference>
<dbReference type="EMBL" id="BARU01015276">
    <property type="protein sequence ID" value="GAH42126.1"/>
    <property type="molecule type" value="Genomic_DNA"/>
</dbReference>
<feature type="domain" description="Topo IA-type catalytic" evidence="3">
    <location>
        <begin position="1"/>
        <end position="110"/>
    </location>
</feature>
<dbReference type="PROSITE" id="PS52039">
    <property type="entry name" value="TOPO_IA_2"/>
    <property type="match status" value="1"/>
</dbReference>
<dbReference type="InterPro" id="IPR013497">
    <property type="entry name" value="Topo_IA_cen"/>
</dbReference>
<accession>X1F924</accession>
<dbReference type="Pfam" id="PF01131">
    <property type="entry name" value="Topoisom_bac"/>
    <property type="match status" value="1"/>
</dbReference>
<organism evidence="4">
    <name type="scientific">marine sediment metagenome</name>
    <dbReference type="NCBI Taxonomy" id="412755"/>
    <lineage>
        <taxon>unclassified sequences</taxon>
        <taxon>metagenomes</taxon>
        <taxon>ecological metagenomes</taxon>
    </lineage>
</organism>
<reference evidence="4" key="1">
    <citation type="journal article" date="2014" name="Front. Microbiol.">
        <title>High frequency of phylogenetically diverse reductive dehalogenase-homologous genes in deep subseafloor sedimentary metagenomes.</title>
        <authorList>
            <person name="Kawai M."/>
            <person name="Futagami T."/>
            <person name="Toyoda A."/>
            <person name="Takaki Y."/>
            <person name="Nishi S."/>
            <person name="Hori S."/>
            <person name="Arai W."/>
            <person name="Tsubouchi T."/>
            <person name="Morono Y."/>
            <person name="Uchiyama I."/>
            <person name="Ito T."/>
            <person name="Fujiyama A."/>
            <person name="Inagaki F."/>
            <person name="Takami H."/>
        </authorList>
    </citation>
    <scope>NUCLEOTIDE SEQUENCE</scope>
    <source>
        <strain evidence="4">Expedition CK06-06</strain>
    </source>
</reference>
<dbReference type="InterPro" id="IPR023405">
    <property type="entry name" value="Topo_IA_core_domain"/>
</dbReference>
<dbReference type="PANTHER" id="PTHR11390">
    <property type="entry name" value="PROKARYOTIC DNA TOPOISOMERASE"/>
    <property type="match status" value="1"/>
</dbReference>
<dbReference type="GO" id="GO:0046872">
    <property type="term" value="F:metal ion binding"/>
    <property type="evidence" value="ECO:0007669"/>
    <property type="project" value="UniProtKB-KW"/>
</dbReference>
<dbReference type="Gene3D" id="1.10.290.10">
    <property type="entry name" value="Topoisomerase I, domain 4"/>
    <property type="match status" value="1"/>
</dbReference>